<evidence type="ECO:0000313" key="2">
    <source>
        <dbReference type="EMBL" id="KAL0010874.1"/>
    </source>
</evidence>
<accession>A0AAW2DL31</accession>
<dbReference type="EMBL" id="JAZDWU010000002">
    <property type="protein sequence ID" value="KAL0010874.1"/>
    <property type="molecule type" value="Genomic_DNA"/>
</dbReference>
<keyword evidence="3" id="KW-1185">Reference proteome</keyword>
<protein>
    <submittedName>
        <fullName evidence="2">Uncharacterized protein</fullName>
    </submittedName>
</protein>
<proteinExistence type="predicted"/>
<evidence type="ECO:0000313" key="3">
    <source>
        <dbReference type="Proteomes" id="UP001459277"/>
    </source>
</evidence>
<evidence type="ECO:0000256" key="1">
    <source>
        <dbReference type="SAM" id="Phobius"/>
    </source>
</evidence>
<dbReference type="PANTHER" id="PTHR48435">
    <property type="entry name" value="POLYPROTEIN"/>
    <property type="match status" value="1"/>
</dbReference>
<dbReference type="Proteomes" id="UP001459277">
    <property type="component" value="Unassembled WGS sequence"/>
</dbReference>
<sequence>MAVPYIAQSNDALLIKVDPGTTPMCTFIPREFNRDQMTSLFPESWIMKYEMLHQATKSIKSNDPFFITKENGKVETRFLTAPPEKKDMVFKSRNFEKVESLAMKANHLLVTYGGIFVIVLIAKRKKFLKKIIQEERKNLPSKYSKKDMKQEIQKLTSLENPLENLIIMPQLPIHRISLHFKVLNIPKPTQNIFGKSKILLEPILMEPRDRSLRQKQL</sequence>
<gene>
    <name evidence="2" type="ORF">SO802_005982</name>
</gene>
<name>A0AAW2DL31_9ROSI</name>
<dbReference type="InterPro" id="IPR053098">
    <property type="entry name" value="Petuviruses_polyprotein"/>
</dbReference>
<keyword evidence="1" id="KW-0472">Membrane</keyword>
<reference evidence="2 3" key="1">
    <citation type="submission" date="2024-01" db="EMBL/GenBank/DDBJ databases">
        <title>A telomere-to-telomere, gap-free genome of sweet tea (Lithocarpus litseifolius).</title>
        <authorList>
            <person name="Zhou J."/>
        </authorList>
    </citation>
    <scope>NUCLEOTIDE SEQUENCE [LARGE SCALE GENOMIC DNA]</scope>
    <source>
        <strain evidence="2">Zhou-2022a</strain>
        <tissue evidence="2">Leaf</tissue>
    </source>
</reference>
<comment type="caution">
    <text evidence="2">The sequence shown here is derived from an EMBL/GenBank/DDBJ whole genome shotgun (WGS) entry which is preliminary data.</text>
</comment>
<dbReference type="AlphaFoldDB" id="A0AAW2DL31"/>
<dbReference type="PANTHER" id="PTHR48435:SF1">
    <property type="entry name" value="POLYPROTEIN"/>
    <property type="match status" value="1"/>
</dbReference>
<feature type="transmembrane region" description="Helical" evidence="1">
    <location>
        <begin position="105"/>
        <end position="122"/>
    </location>
</feature>
<organism evidence="2 3">
    <name type="scientific">Lithocarpus litseifolius</name>
    <dbReference type="NCBI Taxonomy" id="425828"/>
    <lineage>
        <taxon>Eukaryota</taxon>
        <taxon>Viridiplantae</taxon>
        <taxon>Streptophyta</taxon>
        <taxon>Embryophyta</taxon>
        <taxon>Tracheophyta</taxon>
        <taxon>Spermatophyta</taxon>
        <taxon>Magnoliopsida</taxon>
        <taxon>eudicotyledons</taxon>
        <taxon>Gunneridae</taxon>
        <taxon>Pentapetalae</taxon>
        <taxon>rosids</taxon>
        <taxon>fabids</taxon>
        <taxon>Fagales</taxon>
        <taxon>Fagaceae</taxon>
        <taxon>Lithocarpus</taxon>
    </lineage>
</organism>
<keyword evidence="1" id="KW-1133">Transmembrane helix</keyword>
<keyword evidence="1" id="KW-0812">Transmembrane</keyword>